<dbReference type="InterPro" id="IPR037095">
    <property type="entry name" value="RBP-J/Cbf11_DNA-bd_sf"/>
</dbReference>
<evidence type="ECO:0000259" key="8">
    <source>
        <dbReference type="SMART" id="SM01268"/>
    </source>
</evidence>
<keyword evidence="9" id="KW-1185">Reference proteome</keyword>
<feature type="domain" description="RBP-J/Cbf11/Cbf12 DNA binding" evidence="7">
    <location>
        <begin position="94"/>
        <end position="238"/>
    </location>
</feature>
<dbReference type="InterPro" id="IPR015350">
    <property type="entry name" value="Beta-trefoil_DNA-bd_dom"/>
</dbReference>
<keyword evidence="3" id="KW-0805">Transcription regulation</keyword>
<dbReference type="InterPro" id="IPR013783">
    <property type="entry name" value="Ig-like_fold"/>
</dbReference>
<dbReference type="InterPro" id="IPR036358">
    <property type="entry name" value="BTD_sf"/>
</dbReference>
<dbReference type="Pfam" id="PF20144">
    <property type="entry name" value="TIG_SUH"/>
    <property type="match status" value="1"/>
</dbReference>
<dbReference type="GO" id="GO:0000978">
    <property type="term" value="F:RNA polymerase II cis-regulatory region sequence-specific DNA binding"/>
    <property type="evidence" value="ECO:0007669"/>
    <property type="project" value="InterPro"/>
</dbReference>
<dbReference type="InterPro" id="IPR038007">
    <property type="entry name" value="RBP-Jkappa_IPT"/>
</dbReference>
<evidence type="ECO:0000256" key="4">
    <source>
        <dbReference type="ARBA" id="ARBA00023125"/>
    </source>
</evidence>
<dbReference type="GO" id="GO:0001228">
    <property type="term" value="F:DNA-binding transcription activator activity, RNA polymerase II-specific"/>
    <property type="evidence" value="ECO:0007669"/>
    <property type="project" value="InterPro"/>
</dbReference>
<reference evidence="10" key="1">
    <citation type="submission" date="2016-11" db="UniProtKB">
        <authorList>
            <consortium name="WormBaseParasite"/>
        </authorList>
    </citation>
    <scope>IDENTIFICATION</scope>
</reference>
<dbReference type="Proteomes" id="UP000095287">
    <property type="component" value="Unplaced"/>
</dbReference>
<dbReference type="SUPFAM" id="SSF49417">
    <property type="entry name" value="p53-like transcription factors"/>
    <property type="match status" value="1"/>
</dbReference>
<dbReference type="SMART" id="SM01267">
    <property type="entry name" value="LAG1_DNAbind"/>
    <property type="match status" value="1"/>
</dbReference>
<name>A0A1I8AGX0_9BILA</name>
<organism evidence="9 10">
    <name type="scientific">Steinernema glaseri</name>
    <dbReference type="NCBI Taxonomy" id="37863"/>
    <lineage>
        <taxon>Eukaryota</taxon>
        <taxon>Metazoa</taxon>
        <taxon>Ecdysozoa</taxon>
        <taxon>Nematoda</taxon>
        <taxon>Chromadorea</taxon>
        <taxon>Rhabditida</taxon>
        <taxon>Tylenchina</taxon>
        <taxon>Panagrolaimomorpha</taxon>
        <taxon>Strongyloidoidea</taxon>
        <taxon>Steinernematidae</taxon>
        <taxon>Steinernema</taxon>
    </lineage>
</organism>
<feature type="domain" description="Beta-trefoil DNA-binding" evidence="8">
    <location>
        <begin position="242"/>
        <end position="385"/>
    </location>
</feature>
<protein>
    <submittedName>
        <fullName evidence="10">Recombining binding protein suppressor of hairless-like</fullName>
    </submittedName>
</protein>
<keyword evidence="4" id="KW-0238">DNA-binding</keyword>
<evidence type="ECO:0000256" key="6">
    <source>
        <dbReference type="ARBA" id="ARBA00023242"/>
    </source>
</evidence>
<evidence type="ECO:0000259" key="7">
    <source>
        <dbReference type="SMART" id="SM01267"/>
    </source>
</evidence>
<keyword evidence="5" id="KW-0804">Transcription</keyword>
<dbReference type="PANTHER" id="PTHR10665">
    <property type="entry name" value="RECOMBINING BINDING PROTEIN SUPPRESSOR OF HAIRLESS"/>
    <property type="match status" value="1"/>
</dbReference>
<dbReference type="InterPro" id="IPR015351">
    <property type="entry name" value="RBP-J/Cbf11/Cbf12_DNA-bd"/>
</dbReference>
<dbReference type="SUPFAM" id="SSF81296">
    <property type="entry name" value="E set domains"/>
    <property type="match status" value="1"/>
</dbReference>
<accession>A0A1I8AGX0</accession>
<dbReference type="InterPro" id="IPR040159">
    <property type="entry name" value="CLS_fam"/>
</dbReference>
<dbReference type="WBParaSite" id="L893_g5486.t1">
    <property type="protein sequence ID" value="L893_g5486.t1"/>
    <property type="gene ID" value="L893_g5486"/>
</dbReference>
<sequence length="517" mass="58968">MYTELNILRLNERINTSNGFWDDMYNPYCTWSSWRADGQQRRGTQGQAAKSVKSVEIPSTLFITRRTMTHAAEFQITRERMRDYLRNPGPVECRLTISHSRVVQKSYRNERRFFCLPPTVTLEGGGWQQLCMFMIPGRVWYQASSTEMVSGIYGVINNGCGDGERLEFKGKNYAQAKMAITSDHPRFGTSEKSSKPTFFNLTVTLLKSHDELIGCFKSDRIKVISKKPKKKLSIKNSDCKALVIISGSTVALSCKTKTFSTTRFMFADGTHFVGSAERWSSLEICLVDETGRFEDGYVYYNNVVTLRDPKTGHCHPPVRICRVEGKEKMKVMPGGNEEPVCQLYKCAFQFTERGKEHLYLAMGSQNEIMEYDAIKDGQLSDAAVWTIASSSDTEFRFFYADQNKACHTLPTHIPVVHKLFIQNNTIFLEGDNFDRNMIIWIGDVPVTTTFRHTWLLTCPMPDLRSLQSCPMAVDEECAQIQVSLAYRGIVFATGQVLQITRGEKDLYERFAMQVVIQ</sequence>
<dbReference type="Gene3D" id="2.60.40.1450">
    <property type="entry name" value="LAG1, DNA binding domain"/>
    <property type="match status" value="1"/>
</dbReference>
<dbReference type="AlphaFoldDB" id="A0A1I8AGX0"/>
<evidence type="ECO:0000256" key="1">
    <source>
        <dbReference type="ARBA" id="ARBA00004123"/>
    </source>
</evidence>
<evidence type="ECO:0000256" key="3">
    <source>
        <dbReference type="ARBA" id="ARBA00023015"/>
    </source>
</evidence>
<keyword evidence="6" id="KW-0539">Nucleus</keyword>
<dbReference type="Pfam" id="PF09271">
    <property type="entry name" value="LAG1-DNAbind"/>
    <property type="match status" value="1"/>
</dbReference>
<dbReference type="GO" id="GO:0005634">
    <property type="term" value="C:nucleus"/>
    <property type="evidence" value="ECO:0007669"/>
    <property type="project" value="UniProtKB-SubCell"/>
</dbReference>
<comment type="similarity">
    <text evidence="2">Belongs to the Su(H) family.</text>
</comment>
<evidence type="ECO:0000313" key="10">
    <source>
        <dbReference type="WBParaSite" id="L893_g5486.t1"/>
    </source>
</evidence>
<dbReference type="Gene3D" id="2.80.10.50">
    <property type="match status" value="1"/>
</dbReference>
<dbReference type="Gene3D" id="2.60.40.10">
    <property type="entry name" value="Immunoglobulins"/>
    <property type="match status" value="1"/>
</dbReference>
<dbReference type="SMART" id="SM01268">
    <property type="entry name" value="BTD"/>
    <property type="match status" value="1"/>
</dbReference>
<dbReference type="InterPro" id="IPR014756">
    <property type="entry name" value="Ig_E-set"/>
</dbReference>
<dbReference type="SUPFAM" id="SSF110217">
    <property type="entry name" value="DNA-binding protein LAG-1 (CSL)"/>
    <property type="match status" value="1"/>
</dbReference>
<evidence type="ECO:0000256" key="5">
    <source>
        <dbReference type="ARBA" id="ARBA00023163"/>
    </source>
</evidence>
<comment type="subcellular location">
    <subcellularLocation>
        <location evidence="1">Nucleus</location>
    </subcellularLocation>
</comment>
<dbReference type="InterPro" id="IPR008967">
    <property type="entry name" value="p53-like_TF_DNA-bd_sf"/>
</dbReference>
<evidence type="ECO:0000256" key="2">
    <source>
        <dbReference type="ARBA" id="ARBA00009704"/>
    </source>
</evidence>
<evidence type="ECO:0000313" key="9">
    <source>
        <dbReference type="Proteomes" id="UP000095287"/>
    </source>
</evidence>
<proteinExistence type="inferred from homology"/>
<dbReference type="Pfam" id="PF09270">
    <property type="entry name" value="BTD"/>
    <property type="match status" value="1"/>
</dbReference>